<evidence type="ECO:0000256" key="2">
    <source>
        <dbReference type="ARBA" id="ARBA00023125"/>
    </source>
</evidence>
<accession>A0A6J6EUS2</accession>
<dbReference type="EMBL" id="CAEZSR010000148">
    <property type="protein sequence ID" value="CAB4580241.1"/>
    <property type="molecule type" value="Genomic_DNA"/>
</dbReference>
<dbReference type="PRINTS" id="PR00038">
    <property type="entry name" value="HTHLUXR"/>
</dbReference>
<dbReference type="Gene3D" id="1.10.10.10">
    <property type="entry name" value="Winged helix-like DNA-binding domain superfamily/Winged helix DNA-binding domain"/>
    <property type="match status" value="1"/>
</dbReference>
<evidence type="ECO:0000259" key="4">
    <source>
        <dbReference type="PROSITE" id="PS50043"/>
    </source>
</evidence>
<sequence length="197" mass="20936">MGTGWTTVGRRCVTEPIADLLPRPRPGRRSSCVVDLWRASEAEASALAGRHEVCLVLDDVPTGSLQALLQLHEVVLVTSWADSLADLEVAIGAMGPGRCPTTPAAGRLLVEHLRHEPARRSSPVSLSPREAAVAAALRAGLTQSETAQSLGVHPKTVEAHRRSLYAKLGVPNRHAALARLVADPSLLPPRPGEDSTR</sequence>
<evidence type="ECO:0000256" key="1">
    <source>
        <dbReference type="ARBA" id="ARBA00023015"/>
    </source>
</evidence>
<dbReference type="SMART" id="SM00421">
    <property type="entry name" value="HTH_LUXR"/>
    <property type="match status" value="1"/>
</dbReference>
<dbReference type="SUPFAM" id="SSF46894">
    <property type="entry name" value="C-terminal effector domain of the bipartite response regulators"/>
    <property type="match status" value="1"/>
</dbReference>
<feature type="domain" description="HTH luxR-type" evidence="4">
    <location>
        <begin position="119"/>
        <end position="184"/>
    </location>
</feature>
<dbReference type="InterPro" id="IPR000792">
    <property type="entry name" value="Tscrpt_reg_LuxR_C"/>
</dbReference>
<organism evidence="5">
    <name type="scientific">freshwater metagenome</name>
    <dbReference type="NCBI Taxonomy" id="449393"/>
    <lineage>
        <taxon>unclassified sequences</taxon>
        <taxon>metagenomes</taxon>
        <taxon>ecological metagenomes</taxon>
    </lineage>
</organism>
<gene>
    <name evidence="5" type="ORF">UFOPK1493_03011</name>
</gene>
<proteinExistence type="predicted"/>
<dbReference type="InterPro" id="IPR036388">
    <property type="entry name" value="WH-like_DNA-bd_sf"/>
</dbReference>
<reference evidence="5" key="1">
    <citation type="submission" date="2020-05" db="EMBL/GenBank/DDBJ databases">
        <authorList>
            <person name="Chiriac C."/>
            <person name="Salcher M."/>
            <person name="Ghai R."/>
            <person name="Kavagutti S V."/>
        </authorList>
    </citation>
    <scope>NUCLEOTIDE SEQUENCE</scope>
</reference>
<dbReference type="InterPro" id="IPR016032">
    <property type="entry name" value="Sig_transdc_resp-reg_C-effctor"/>
</dbReference>
<evidence type="ECO:0000313" key="5">
    <source>
        <dbReference type="EMBL" id="CAB4580241.1"/>
    </source>
</evidence>
<protein>
    <submittedName>
        <fullName evidence="5">Unannotated protein</fullName>
    </submittedName>
</protein>
<dbReference type="AlphaFoldDB" id="A0A6J6EUS2"/>
<dbReference type="GO" id="GO:0006355">
    <property type="term" value="P:regulation of DNA-templated transcription"/>
    <property type="evidence" value="ECO:0007669"/>
    <property type="project" value="InterPro"/>
</dbReference>
<dbReference type="GO" id="GO:0003677">
    <property type="term" value="F:DNA binding"/>
    <property type="evidence" value="ECO:0007669"/>
    <property type="project" value="UniProtKB-KW"/>
</dbReference>
<keyword evidence="2" id="KW-0238">DNA-binding</keyword>
<dbReference type="CDD" id="cd06170">
    <property type="entry name" value="LuxR_C_like"/>
    <property type="match status" value="1"/>
</dbReference>
<keyword evidence="3" id="KW-0804">Transcription</keyword>
<dbReference type="PANTHER" id="PTHR44688:SF16">
    <property type="entry name" value="DNA-BINDING TRANSCRIPTIONAL ACTIVATOR DEVR_DOSR"/>
    <property type="match status" value="1"/>
</dbReference>
<name>A0A6J6EUS2_9ZZZZ</name>
<keyword evidence="1" id="KW-0805">Transcription regulation</keyword>
<dbReference type="PROSITE" id="PS50043">
    <property type="entry name" value="HTH_LUXR_2"/>
    <property type="match status" value="1"/>
</dbReference>
<dbReference type="PANTHER" id="PTHR44688">
    <property type="entry name" value="DNA-BINDING TRANSCRIPTIONAL ACTIVATOR DEVR_DOSR"/>
    <property type="match status" value="1"/>
</dbReference>
<evidence type="ECO:0000256" key="3">
    <source>
        <dbReference type="ARBA" id="ARBA00023163"/>
    </source>
</evidence>
<dbReference type="Pfam" id="PF00196">
    <property type="entry name" value="GerE"/>
    <property type="match status" value="1"/>
</dbReference>